<dbReference type="PANTHER" id="PTHR24171">
    <property type="entry name" value="ANKYRIN REPEAT DOMAIN-CONTAINING PROTEIN 39-RELATED"/>
    <property type="match status" value="1"/>
</dbReference>
<evidence type="ECO:0000313" key="4">
    <source>
        <dbReference type="EMBL" id="CAE0347692.1"/>
    </source>
</evidence>
<dbReference type="SMART" id="SM00248">
    <property type="entry name" value="ANK"/>
    <property type="match status" value="2"/>
</dbReference>
<gene>
    <name evidence="4" type="ORF">EHAR0213_LOCUS6603</name>
</gene>
<dbReference type="PRINTS" id="PR01415">
    <property type="entry name" value="ANKYRIN"/>
</dbReference>
<dbReference type="Pfam" id="PF12796">
    <property type="entry name" value="Ank_2"/>
    <property type="match status" value="1"/>
</dbReference>
<evidence type="ECO:0000256" key="1">
    <source>
        <dbReference type="ARBA" id="ARBA00022737"/>
    </source>
</evidence>
<dbReference type="AlphaFoldDB" id="A0A7S3J8Y3"/>
<keyword evidence="1" id="KW-0677">Repeat</keyword>
<accession>A0A7S3J8Y3</accession>
<name>A0A7S3J8Y3_9SPIT</name>
<evidence type="ECO:0008006" key="5">
    <source>
        <dbReference type="Google" id="ProtNLM"/>
    </source>
</evidence>
<dbReference type="PROSITE" id="PS50088">
    <property type="entry name" value="ANK_REPEAT"/>
    <property type="match status" value="2"/>
</dbReference>
<dbReference type="SUPFAM" id="SSF48403">
    <property type="entry name" value="Ankyrin repeat"/>
    <property type="match status" value="1"/>
</dbReference>
<feature type="repeat" description="ANK" evidence="3">
    <location>
        <begin position="13"/>
        <end position="46"/>
    </location>
</feature>
<dbReference type="EMBL" id="HBII01015523">
    <property type="protein sequence ID" value="CAE0347692.1"/>
    <property type="molecule type" value="Transcribed_RNA"/>
</dbReference>
<dbReference type="PROSITE" id="PS50297">
    <property type="entry name" value="ANK_REP_REGION"/>
    <property type="match status" value="2"/>
</dbReference>
<evidence type="ECO:0000256" key="3">
    <source>
        <dbReference type="PROSITE-ProRule" id="PRU00023"/>
    </source>
</evidence>
<dbReference type="Gene3D" id="1.25.40.20">
    <property type="entry name" value="Ankyrin repeat-containing domain"/>
    <property type="match status" value="1"/>
</dbReference>
<dbReference type="InterPro" id="IPR036770">
    <property type="entry name" value="Ankyrin_rpt-contain_sf"/>
</dbReference>
<proteinExistence type="predicted"/>
<keyword evidence="2 3" id="KW-0040">ANK repeat</keyword>
<protein>
    <recommendedName>
        <fullName evidence="5">Ankyrin repeat domain-containing protein</fullName>
    </recommendedName>
</protein>
<dbReference type="InterPro" id="IPR002110">
    <property type="entry name" value="Ankyrin_rpt"/>
</dbReference>
<organism evidence="4">
    <name type="scientific">Euplotes harpa</name>
    <dbReference type="NCBI Taxonomy" id="151035"/>
    <lineage>
        <taxon>Eukaryota</taxon>
        <taxon>Sar</taxon>
        <taxon>Alveolata</taxon>
        <taxon>Ciliophora</taxon>
        <taxon>Intramacronucleata</taxon>
        <taxon>Spirotrichea</taxon>
        <taxon>Hypotrichia</taxon>
        <taxon>Euplotida</taxon>
        <taxon>Euplotidae</taxon>
        <taxon>Euplotes</taxon>
    </lineage>
</organism>
<feature type="repeat" description="ANK" evidence="3">
    <location>
        <begin position="47"/>
        <end position="79"/>
    </location>
</feature>
<reference evidence="4" key="1">
    <citation type="submission" date="2021-01" db="EMBL/GenBank/DDBJ databases">
        <authorList>
            <person name="Corre E."/>
            <person name="Pelletier E."/>
            <person name="Niang G."/>
            <person name="Scheremetjew M."/>
            <person name="Finn R."/>
            <person name="Kale V."/>
            <person name="Holt S."/>
            <person name="Cochrane G."/>
            <person name="Meng A."/>
            <person name="Brown T."/>
            <person name="Cohen L."/>
        </authorList>
    </citation>
    <scope>NUCLEOTIDE SEQUENCE</scope>
    <source>
        <strain evidence="4">FSP1.4</strain>
    </source>
</reference>
<sequence>MDAGAEIDKTDKLGRTALHFAASIGTNMELIEALIDGGANVNAQSSGKETPLMKAIAFDNADAVKVLLSKGADPEIENSMNRNAYSFARASRSEAILSALGIDATGDAQMG</sequence>
<evidence type="ECO:0000256" key="2">
    <source>
        <dbReference type="ARBA" id="ARBA00023043"/>
    </source>
</evidence>